<comment type="caution">
    <text evidence="2">The sequence shown here is derived from an EMBL/GenBank/DDBJ whole genome shotgun (WGS) entry which is preliminary data.</text>
</comment>
<accession>A0ABS4KE85</accession>
<feature type="transmembrane region" description="Helical" evidence="1">
    <location>
        <begin position="9"/>
        <end position="29"/>
    </location>
</feature>
<feature type="transmembrane region" description="Helical" evidence="1">
    <location>
        <begin position="35"/>
        <end position="56"/>
    </location>
</feature>
<gene>
    <name evidence="2" type="ORF">J2Z71_001627</name>
</gene>
<evidence type="ECO:0000313" key="2">
    <source>
        <dbReference type="EMBL" id="MBP2026072.1"/>
    </source>
</evidence>
<proteinExistence type="predicted"/>
<reference evidence="2 3" key="1">
    <citation type="submission" date="2021-03" db="EMBL/GenBank/DDBJ databases">
        <title>Genomic Encyclopedia of Type Strains, Phase IV (KMG-IV): sequencing the most valuable type-strain genomes for metagenomic binning, comparative biology and taxonomic classification.</title>
        <authorList>
            <person name="Goeker M."/>
        </authorList>
    </citation>
    <scope>NUCLEOTIDE SEQUENCE [LARGE SCALE GENOMIC DNA]</scope>
    <source>
        <strain evidence="2 3">DSM 27563</strain>
    </source>
</reference>
<keyword evidence="1" id="KW-0812">Transmembrane</keyword>
<evidence type="ECO:0000313" key="3">
    <source>
        <dbReference type="Proteomes" id="UP001519306"/>
    </source>
</evidence>
<keyword evidence="3" id="KW-1185">Reference proteome</keyword>
<protein>
    <submittedName>
        <fullName evidence="2">Heme/copper-type cytochrome/quinol oxidase subunit 4</fullName>
    </submittedName>
</protein>
<sequence length="67" mass="7900">MEAKNFRRFLLVFVLGVMLINMFFEFVISDYAKGVNLNAITYFANVVYGFVVFFSMKKKENKKTKIK</sequence>
<name>A0ABS4KE85_9FIRM</name>
<dbReference type="RefSeq" id="WP_210061945.1">
    <property type="nucleotide sequence ID" value="NZ_JAGGLJ010000019.1"/>
</dbReference>
<evidence type="ECO:0000256" key="1">
    <source>
        <dbReference type="SAM" id="Phobius"/>
    </source>
</evidence>
<keyword evidence="1" id="KW-1133">Transmembrane helix</keyword>
<dbReference type="EMBL" id="JAGGLJ010000019">
    <property type="protein sequence ID" value="MBP2026072.1"/>
    <property type="molecule type" value="Genomic_DNA"/>
</dbReference>
<organism evidence="2 3">
    <name type="scientific">Peptoniphilus stercorisuis</name>
    <dbReference type="NCBI Taxonomy" id="1436965"/>
    <lineage>
        <taxon>Bacteria</taxon>
        <taxon>Bacillati</taxon>
        <taxon>Bacillota</taxon>
        <taxon>Tissierellia</taxon>
        <taxon>Tissierellales</taxon>
        <taxon>Peptoniphilaceae</taxon>
        <taxon>Peptoniphilus</taxon>
    </lineage>
</organism>
<dbReference type="Proteomes" id="UP001519306">
    <property type="component" value="Unassembled WGS sequence"/>
</dbReference>
<keyword evidence="1" id="KW-0472">Membrane</keyword>